<protein>
    <submittedName>
        <fullName evidence="2">Uncharacterized protein</fullName>
    </submittedName>
</protein>
<dbReference type="EMBL" id="JAVRJZ010000021">
    <property type="protein sequence ID" value="KAK2704505.1"/>
    <property type="molecule type" value="Genomic_DNA"/>
</dbReference>
<dbReference type="Proteomes" id="UP001187531">
    <property type="component" value="Unassembled WGS sequence"/>
</dbReference>
<organism evidence="2 3">
    <name type="scientific">Artemia franciscana</name>
    <name type="common">Brine shrimp</name>
    <name type="synonym">Artemia sanfranciscana</name>
    <dbReference type="NCBI Taxonomy" id="6661"/>
    <lineage>
        <taxon>Eukaryota</taxon>
        <taxon>Metazoa</taxon>
        <taxon>Ecdysozoa</taxon>
        <taxon>Arthropoda</taxon>
        <taxon>Crustacea</taxon>
        <taxon>Branchiopoda</taxon>
        <taxon>Anostraca</taxon>
        <taxon>Artemiidae</taxon>
        <taxon>Artemia</taxon>
    </lineage>
</organism>
<keyword evidence="3" id="KW-1185">Reference proteome</keyword>
<feature type="non-terminal residue" evidence="2">
    <location>
        <position position="125"/>
    </location>
</feature>
<comment type="caution">
    <text evidence="2">The sequence shown here is derived from an EMBL/GenBank/DDBJ whole genome shotgun (WGS) entry which is preliminary data.</text>
</comment>
<evidence type="ECO:0000313" key="3">
    <source>
        <dbReference type="Proteomes" id="UP001187531"/>
    </source>
</evidence>
<name>A0AA88L1S1_ARTSF</name>
<accession>A0AA88L1S1</accession>
<evidence type="ECO:0000256" key="1">
    <source>
        <dbReference type="SAM" id="SignalP"/>
    </source>
</evidence>
<dbReference type="AlphaFoldDB" id="A0AA88L1S1"/>
<proteinExistence type="predicted"/>
<evidence type="ECO:0000313" key="2">
    <source>
        <dbReference type="EMBL" id="KAK2704505.1"/>
    </source>
</evidence>
<gene>
    <name evidence="2" type="ORF">QYM36_016787</name>
</gene>
<feature type="signal peptide" evidence="1">
    <location>
        <begin position="1"/>
        <end position="23"/>
    </location>
</feature>
<sequence length="125" mass="14135">MILSPKFLLSIVILIFCVCRCEMESQPLCEKPYDRPVFSVGDRSGNKSERTINVFVLGPKEYSPHLQAETYAVIKLKRMLSAVTVAVQDLQIQNFSKWRINIMCGDSKCSSTKGPLSLIEVYKNT</sequence>
<reference evidence="2" key="1">
    <citation type="submission" date="2023-07" db="EMBL/GenBank/DDBJ databases">
        <title>Chromosome-level genome assembly of Artemia franciscana.</title>
        <authorList>
            <person name="Jo E."/>
        </authorList>
    </citation>
    <scope>NUCLEOTIDE SEQUENCE</scope>
    <source>
        <tissue evidence="2">Whole body</tissue>
    </source>
</reference>
<keyword evidence="1" id="KW-0732">Signal</keyword>
<feature type="chain" id="PRO_5041663023" evidence="1">
    <location>
        <begin position="24"/>
        <end position="125"/>
    </location>
</feature>